<gene>
    <name evidence="1" type="ORF">ALOHA_HF4000APKG2M17ctg1g12</name>
</gene>
<reference evidence="1" key="1">
    <citation type="journal article" date="2008" name="ISME J.">
        <title>Genomic patterns of recombination, clonal divergence and environment in marine microbial populations.</title>
        <authorList>
            <person name="Konstantinidis K.T."/>
            <person name="Delong E.F."/>
        </authorList>
    </citation>
    <scope>NUCLEOTIDE SEQUENCE</scope>
</reference>
<name>B3T6T1_9ZZZZ</name>
<evidence type="ECO:0000313" key="1">
    <source>
        <dbReference type="EMBL" id="ABZ08290.1"/>
    </source>
</evidence>
<dbReference type="AlphaFoldDB" id="B3T6T1"/>
<proteinExistence type="predicted"/>
<dbReference type="EMBL" id="EU016626">
    <property type="protein sequence ID" value="ABZ08290.1"/>
    <property type="molecule type" value="Genomic_DNA"/>
</dbReference>
<protein>
    <recommendedName>
        <fullName evidence="2">Nucleotide-diphospho-sugar transferase</fullName>
    </recommendedName>
</protein>
<sequence length="340" mass="39294">MTIPKFSSAKYVEGYVLHTYGKEKYLRHAVASVHTLRRYDTERPVALYADEKQIAILKRKGLDSMFTVLEVLPEKNRSIVGFKHHLADFKPFERSLFVDADMVWCRNPDPLWRQLAAFPFTITGLEKADFWFGGPKGLGIIVDRFLDRRRRTMKRFGLTYLPRIQAGMIYAEDSNTTAEVTLQARGFLSRRSETHFRSRLDEGRSEETCEWSLAMAMSYLNLPIFNWFQGQSSPQMDFIQGFVEHDAGFHNVRCRYYTDPFVYGLRGLPMRGLRDLLVSIFNQLPGRGDFMWVTPFVLHFGWLHHKQPFYDLADRIWNGLTLDAGSTGDGEPADLAVEAP</sequence>
<organism evidence="1">
    <name type="scientific">uncultured marine microorganism HF4000_APKG2M17</name>
    <dbReference type="NCBI Taxonomy" id="455548"/>
    <lineage>
        <taxon>unclassified sequences</taxon>
        <taxon>environmental samples</taxon>
    </lineage>
</organism>
<dbReference type="Gene3D" id="3.90.550.10">
    <property type="entry name" value="Spore Coat Polysaccharide Biosynthesis Protein SpsA, Chain A"/>
    <property type="match status" value="1"/>
</dbReference>
<dbReference type="InterPro" id="IPR029044">
    <property type="entry name" value="Nucleotide-diphossugar_trans"/>
</dbReference>
<dbReference type="SUPFAM" id="SSF53448">
    <property type="entry name" value="Nucleotide-diphospho-sugar transferases"/>
    <property type="match status" value="1"/>
</dbReference>
<accession>B3T6T1</accession>
<evidence type="ECO:0008006" key="2">
    <source>
        <dbReference type="Google" id="ProtNLM"/>
    </source>
</evidence>